<evidence type="ECO:0000313" key="2">
    <source>
        <dbReference type="Proteomes" id="UP000825729"/>
    </source>
</evidence>
<proteinExistence type="predicted"/>
<dbReference type="AlphaFoldDB" id="A0AAV7EME7"/>
<organism evidence="1 2">
    <name type="scientific">Aristolochia fimbriata</name>
    <name type="common">White veined hardy Dutchman's pipe vine</name>
    <dbReference type="NCBI Taxonomy" id="158543"/>
    <lineage>
        <taxon>Eukaryota</taxon>
        <taxon>Viridiplantae</taxon>
        <taxon>Streptophyta</taxon>
        <taxon>Embryophyta</taxon>
        <taxon>Tracheophyta</taxon>
        <taxon>Spermatophyta</taxon>
        <taxon>Magnoliopsida</taxon>
        <taxon>Magnoliidae</taxon>
        <taxon>Piperales</taxon>
        <taxon>Aristolochiaceae</taxon>
        <taxon>Aristolochia</taxon>
    </lineage>
</organism>
<dbReference type="Proteomes" id="UP000825729">
    <property type="component" value="Unassembled WGS sequence"/>
</dbReference>
<evidence type="ECO:0000313" key="1">
    <source>
        <dbReference type="EMBL" id="KAG9448846.1"/>
    </source>
</evidence>
<protein>
    <submittedName>
        <fullName evidence="1">Uncharacterized protein</fullName>
    </submittedName>
</protein>
<dbReference type="EMBL" id="JAINDJ010000004">
    <property type="protein sequence ID" value="KAG9448846.1"/>
    <property type="molecule type" value="Genomic_DNA"/>
</dbReference>
<accession>A0AAV7EME7</accession>
<comment type="caution">
    <text evidence="1">The sequence shown here is derived from an EMBL/GenBank/DDBJ whole genome shotgun (WGS) entry which is preliminary data.</text>
</comment>
<name>A0AAV7EME7_ARIFI</name>
<keyword evidence="2" id="KW-1185">Reference proteome</keyword>
<reference evidence="1 2" key="1">
    <citation type="submission" date="2021-07" db="EMBL/GenBank/DDBJ databases">
        <title>The Aristolochia fimbriata genome: insights into angiosperm evolution, floral development and chemical biosynthesis.</title>
        <authorList>
            <person name="Jiao Y."/>
        </authorList>
    </citation>
    <scope>NUCLEOTIDE SEQUENCE [LARGE SCALE GENOMIC DNA]</scope>
    <source>
        <strain evidence="1">IBCAS-2021</strain>
        <tissue evidence="1">Leaf</tissue>
    </source>
</reference>
<sequence>MVVVMYGPAKMSPNYQQTIPCAVVPAVTTMGIHLQNGRLLTSEIVARRVRASGKRVVELLTTRRVYITAERLRKNRAVKFEKRPGGDGVAVMTGFADQSKS</sequence>
<gene>
    <name evidence="1" type="ORF">H6P81_008811</name>
</gene>